<dbReference type="KEGG" id="tpr:Tpau_3370"/>
<dbReference type="eggNOG" id="COG4842">
    <property type="taxonomic scope" value="Bacteria"/>
</dbReference>
<dbReference type="SUPFAM" id="SSF140453">
    <property type="entry name" value="EsxAB dimer-like"/>
    <property type="match status" value="1"/>
</dbReference>
<dbReference type="HOGENOM" id="CLU_151185_2_1_11"/>
<proteinExistence type="inferred from homology"/>
<evidence type="ECO:0000313" key="2">
    <source>
        <dbReference type="EMBL" id="ADG79954.1"/>
    </source>
</evidence>
<protein>
    <recommendedName>
        <fullName evidence="1">ESAT-6-like protein</fullName>
    </recommendedName>
</protein>
<comment type="similarity">
    <text evidence="1">Belongs to the WXG100 family.</text>
</comment>
<dbReference type="Gene3D" id="1.10.287.1060">
    <property type="entry name" value="ESAT-6-like"/>
    <property type="match status" value="1"/>
</dbReference>
<evidence type="ECO:0000256" key="1">
    <source>
        <dbReference type="RuleBase" id="RU362001"/>
    </source>
</evidence>
<dbReference type="Pfam" id="PF06013">
    <property type="entry name" value="WXG100"/>
    <property type="match status" value="1"/>
</dbReference>
<accession>D5UWF5</accession>
<keyword evidence="3" id="KW-1185">Reference proteome</keyword>
<dbReference type="InterPro" id="IPR036689">
    <property type="entry name" value="ESAT-6-like_sf"/>
</dbReference>
<dbReference type="NCBIfam" id="TIGR03930">
    <property type="entry name" value="WXG100_ESAT6"/>
    <property type="match status" value="1"/>
</dbReference>
<dbReference type="RefSeq" id="WP_013127954.1">
    <property type="nucleotide sequence ID" value="NC_014158.1"/>
</dbReference>
<dbReference type="InterPro" id="IPR010310">
    <property type="entry name" value="T7SS_ESAT-6-like"/>
</dbReference>
<name>D5UWF5_TSUPD</name>
<reference evidence="3" key="1">
    <citation type="submission" date="2010-03" db="EMBL/GenBank/DDBJ databases">
        <title>The complete chromosome of Tsukamurella paurometabola DSM 20162.</title>
        <authorList>
            <consortium name="US DOE Joint Genome Institute (JGI-PGF)"/>
            <person name="Lucas S."/>
            <person name="Copeland A."/>
            <person name="Lapidus A."/>
            <person name="Glavina del Rio T."/>
            <person name="Dalin E."/>
            <person name="Tice H."/>
            <person name="Bruce D."/>
            <person name="Goodwin L."/>
            <person name="Pitluck S."/>
            <person name="Kyrpides N."/>
            <person name="Mavromatis K."/>
            <person name="Ivanova N."/>
            <person name="Mikhailova N."/>
            <person name="Munk A.C."/>
            <person name="Brettin T."/>
            <person name="Detter J.C."/>
            <person name="Tapia R."/>
            <person name="Han C."/>
            <person name="Larimer F."/>
            <person name="Land M."/>
            <person name="Hauser L."/>
            <person name="Markowitz V."/>
            <person name="Cheng J.-F."/>
            <person name="Hugenholtz P."/>
            <person name="Woyke T."/>
            <person name="Wu D."/>
            <person name="Jando M."/>
            <person name="Brambilla E."/>
            <person name="Klenk H.-P."/>
            <person name="Eisen J.A."/>
        </authorList>
    </citation>
    <scope>NUCLEOTIDE SEQUENCE [LARGE SCALE GENOMIC DNA]</scope>
    <source>
        <strain evidence="3">ATCC 8368 / DSM 20162 / CCUG 35730 / CIP 100753 / JCM 10117 / KCTC 9821 / NBRC 16120 / NCIMB 702349 / NCTC 13040</strain>
    </source>
</reference>
<organism evidence="2 3">
    <name type="scientific">Tsukamurella paurometabola (strain ATCC 8368 / DSM 20162 / CCUG 35730 / CIP 100753 / JCM 10117 / KCTC 9821 / NBRC 16120 / NCIMB 702349 / NCTC 13040)</name>
    <name type="common">Corynebacterium paurometabolum</name>
    <dbReference type="NCBI Taxonomy" id="521096"/>
    <lineage>
        <taxon>Bacteria</taxon>
        <taxon>Bacillati</taxon>
        <taxon>Actinomycetota</taxon>
        <taxon>Actinomycetes</taxon>
        <taxon>Mycobacteriales</taxon>
        <taxon>Tsukamurellaceae</taxon>
        <taxon>Tsukamurella</taxon>
    </lineage>
</organism>
<dbReference type="STRING" id="521096.Tpau_3370"/>
<dbReference type="Proteomes" id="UP000001213">
    <property type="component" value="Chromosome"/>
</dbReference>
<gene>
    <name evidence="2" type="ordered locus">Tpau_3370</name>
</gene>
<dbReference type="EMBL" id="CP001966">
    <property type="protein sequence ID" value="ADG79954.1"/>
    <property type="molecule type" value="Genomic_DNA"/>
</dbReference>
<evidence type="ECO:0000313" key="3">
    <source>
        <dbReference type="Proteomes" id="UP000001213"/>
    </source>
</evidence>
<reference evidence="2 3" key="2">
    <citation type="journal article" date="2011" name="Stand. Genomic Sci.">
        <title>Complete genome sequence of Tsukamurella paurometabola type strain (no. 33).</title>
        <authorList>
            <person name="Munk A.C."/>
            <person name="Lapidus A."/>
            <person name="Lucas S."/>
            <person name="Nolan M."/>
            <person name="Tice H."/>
            <person name="Cheng J.F."/>
            <person name="Del Rio T.G."/>
            <person name="Goodwin L."/>
            <person name="Pitluck S."/>
            <person name="Liolios K."/>
            <person name="Huntemann M."/>
            <person name="Ivanova N."/>
            <person name="Mavromatis K."/>
            <person name="Mikhailova N."/>
            <person name="Pati A."/>
            <person name="Chen A."/>
            <person name="Palaniappan K."/>
            <person name="Tapia R."/>
            <person name="Han C."/>
            <person name="Land M."/>
            <person name="Hauser L."/>
            <person name="Chang Y.J."/>
            <person name="Jeffries C.D."/>
            <person name="Brettin T."/>
            <person name="Yasawong M."/>
            <person name="Brambilla E.M."/>
            <person name="Rohde M."/>
            <person name="Sikorski J."/>
            <person name="Goker M."/>
            <person name="Detter J.C."/>
            <person name="Woyke T."/>
            <person name="Bristow J."/>
            <person name="Eisen J.A."/>
            <person name="Markowitz V."/>
            <person name="Hugenholtz P."/>
            <person name="Kyrpides N.C."/>
            <person name="Klenk H.P."/>
        </authorList>
    </citation>
    <scope>NUCLEOTIDE SEQUENCE [LARGE SCALE GENOMIC DNA]</scope>
    <source>
        <strain evidence="3">ATCC 8368 / DSM 20162 / CCUG 35730 / CIP 100753 / JCM 10117 / KCTC 9821 / NBRC 16120 / NCIMB 702349 / NCTC 13040</strain>
    </source>
</reference>
<sequence length="102" mass="10923">MGTSAELAEMKAGADSLEELGAQMNSVLAQLRSDVEMTRSAWVGTAQIAFNTVMTRWDENTMKLNTAINDISSMLAGNTVSYNTTEAESEQDLNSIGATLSL</sequence>
<dbReference type="AlphaFoldDB" id="D5UWF5"/>